<name>A0A4Y2VCN8_ARAVE</name>
<accession>A0A4Y2VCN8</accession>
<evidence type="ECO:0000256" key="1">
    <source>
        <dbReference type="SAM" id="MobiDB-lite"/>
    </source>
</evidence>
<gene>
    <name evidence="2" type="ORF">AVEN_212467_1</name>
</gene>
<proteinExistence type="predicted"/>
<dbReference type="PANTHER" id="PTHR46114">
    <property type="entry name" value="APPLE DOMAIN-CONTAINING PROTEIN"/>
    <property type="match status" value="1"/>
</dbReference>
<reference evidence="2 3" key="1">
    <citation type="journal article" date="2019" name="Sci. Rep.">
        <title>Orb-weaving spider Araneus ventricosus genome elucidates the spidroin gene catalogue.</title>
        <authorList>
            <person name="Kono N."/>
            <person name="Nakamura H."/>
            <person name="Ohtoshi R."/>
            <person name="Moran D.A.P."/>
            <person name="Shinohara A."/>
            <person name="Yoshida Y."/>
            <person name="Fujiwara M."/>
            <person name="Mori M."/>
            <person name="Tomita M."/>
            <person name="Arakawa K."/>
        </authorList>
    </citation>
    <scope>NUCLEOTIDE SEQUENCE [LARGE SCALE GENOMIC DNA]</scope>
</reference>
<evidence type="ECO:0000313" key="3">
    <source>
        <dbReference type="Proteomes" id="UP000499080"/>
    </source>
</evidence>
<feature type="compositionally biased region" description="Basic residues" evidence="1">
    <location>
        <begin position="111"/>
        <end position="130"/>
    </location>
</feature>
<dbReference type="Proteomes" id="UP000499080">
    <property type="component" value="Unassembled WGS sequence"/>
</dbReference>
<dbReference type="EMBL" id="BGPR01045280">
    <property type="protein sequence ID" value="GBO22154.1"/>
    <property type="molecule type" value="Genomic_DNA"/>
</dbReference>
<protein>
    <submittedName>
        <fullName evidence="2">Uncharacterized protein</fullName>
    </submittedName>
</protein>
<evidence type="ECO:0000313" key="2">
    <source>
        <dbReference type="EMBL" id="GBO22154.1"/>
    </source>
</evidence>
<organism evidence="2 3">
    <name type="scientific">Araneus ventricosus</name>
    <name type="common">Orbweaver spider</name>
    <name type="synonym">Epeira ventricosa</name>
    <dbReference type="NCBI Taxonomy" id="182803"/>
    <lineage>
        <taxon>Eukaryota</taxon>
        <taxon>Metazoa</taxon>
        <taxon>Ecdysozoa</taxon>
        <taxon>Arthropoda</taxon>
        <taxon>Chelicerata</taxon>
        <taxon>Arachnida</taxon>
        <taxon>Araneae</taxon>
        <taxon>Araneomorphae</taxon>
        <taxon>Entelegynae</taxon>
        <taxon>Araneoidea</taxon>
        <taxon>Araneidae</taxon>
        <taxon>Araneus</taxon>
    </lineage>
</organism>
<sequence length="130" mass="16006">MGYKEKEALDSFKNVVHRSSGNTKDPLYKTIVQRTLTAYEAQRWKMSLKVHFLHSHFDCLTENLGAYSEEQGERFHQDVRDIERRYQGRWDINMLADYRWIIMRETEDGKRKRVRRRVKEKKKWFHRQKE</sequence>
<feature type="region of interest" description="Disordered" evidence="1">
    <location>
        <begin position="109"/>
        <end position="130"/>
    </location>
</feature>
<comment type="caution">
    <text evidence="2">The sequence shown here is derived from an EMBL/GenBank/DDBJ whole genome shotgun (WGS) entry which is preliminary data.</text>
</comment>
<dbReference type="OrthoDB" id="8063408at2759"/>
<dbReference type="PANTHER" id="PTHR46114:SF1">
    <property type="entry name" value="ZAD DOMAIN-CONTAINING PROTEIN"/>
    <property type="match status" value="1"/>
</dbReference>
<keyword evidence="3" id="KW-1185">Reference proteome</keyword>
<dbReference type="AlphaFoldDB" id="A0A4Y2VCN8"/>